<name>B4R2M2_DROSI</name>
<feature type="region of interest" description="Disordered" evidence="1">
    <location>
        <begin position="86"/>
        <end position="107"/>
    </location>
</feature>
<dbReference type="AlphaFoldDB" id="B4R2M2"/>
<keyword evidence="2" id="KW-0812">Transmembrane</keyword>
<reference evidence="3 4" key="1">
    <citation type="journal article" date="2007" name="Nature">
        <title>Evolution of genes and genomes on the Drosophila phylogeny.</title>
        <authorList>
            <consortium name="Drosophila 12 Genomes Consortium"/>
            <person name="Clark A.G."/>
            <person name="Eisen M.B."/>
            <person name="Smith D.R."/>
            <person name="Bergman C.M."/>
            <person name="Oliver B."/>
            <person name="Markow T.A."/>
            <person name="Kaufman T.C."/>
            <person name="Kellis M."/>
            <person name="Gelbart W."/>
            <person name="Iyer V.N."/>
            <person name="Pollard D.A."/>
            <person name="Sackton T.B."/>
            <person name="Larracuente A.M."/>
            <person name="Singh N.D."/>
            <person name="Abad J.P."/>
            <person name="Abt D.N."/>
            <person name="Adryan B."/>
            <person name="Aguade M."/>
            <person name="Akashi H."/>
            <person name="Anderson W.W."/>
            <person name="Aquadro C.F."/>
            <person name="Ardell D.H."/>
            <person name="Arguello R."/>
            <person name="Artieri C.G."/>
            <person name="Barbash D.A."/>
            <person name="Barker D."/>
            <person name="Barsanti P."/>
            <person name="Batterham P."/>
            <person name="Batzoglou S."/>
            <person name="Begun D."/>
            <person name="Bhutkar A."/>
            <person name="Blanco E."/>
            <person name="Bosak S.A."/>
            <person name="Bradley R.K."/>
            <person name="Brand A.D."/>
            <person name="Brent M.R."/>
            <person name="Brooks A.N."/>
            <person name="Brown R.H."/>
            <person name="Butlin R.K."/>
            <person name="Caggese C."/>
            <person name="Calvi B.R."/>
            <person name="Bernardo de Carvalho A."/>
            <person name="Caspi A."/>
            <person name="Castrezana S."/>
            <person name="Celniker S.E."/>
            <person name="Chang J.L."/>
            <person name="Chapple C."/>
            <person name="Chatterji S."/>
            <person name="Chinwalla A."/>
            <person name="Civetta A."/>
            <person name="Clifton S.W."/>
            <person name="Comeron J.M."/>
            <person name="Costello J.C."/>
            <person name="Coyne J.A."/>
            <person name="Daub J."/>
            <person name="David R.G."/>
            <person name="Delcher A.L."/>
            <person name="Delehaunty K."/>
            <person name="Do C.B."/>
            <person name="Ebling H."/>
            <person name="Edwards K."/>
            <person name="Eickbush T."/>
            <person name="Evans J.D."/>
            <person name="Filipski A."/>
            <person name="Findeiss S."/>
            <person name="Freyhult E."/>
            <person name="Fulton L."/>
            <person name="Fulton R."/>
            <person name="Garcia A.C."/>
            <person name="Gardiner A."/>
            <person name="Garfield D.A."/>
            <person name="Garvin B.E."/>
            <person name="Gibson G."/>
            <person name="Gilbert D."/>
            <person name="Gnerre S."/>
            <person name="Godfrey J."/>
            <person name="Good R."/>
            <person name="Gotea V."/>
            <person name="Gravely B."/>
            <person name="Greenberg A.J."/>
            <person name="Griffiths-Jones S."/>
            <person name="Gross S."/>
            <person name="Guigo R."/>
            <person name="Gustafson E.A."/>
            <person name="Haerty W."/>
            <person name="Hahn M.W."/>
            <person name="Halligan D.L."/>
            <person name="Halpern A.L."/>
            <person name="Halter G.M."/>
            <person name="Han M.V."/>
            <person name="Heger A."/>
            <person name="Hillier L."/>
            <person name="Hinrichs A.S."/>
            <person name="Holmes I."/>
            <person name="Hoskins R.A."/>
            <person name="Hubisz M.J."/>
            <person name="Hultmark D."/>
            <person name="Huntley M.A."/>
            <person name="Jaffe D.B."/>
            <person name="Jagadeeshan S."/>
            <person name="Jeck W.R."/>
            <person name="Johnson J."/>
            <person name="Jones C.D."/>
            <person name="Jordan W.C."/>
            <person name="Karpen G.H."/>
            <person name="Kataoka E."/>
            <person name="Keightley P.D."/>
            <person name="Kheradpour P."/>
            <person name="Kirkness E.F."/>
            <person name="Koerich L.B."/>
            <person name="Kristiansen K."/>
            <person name="Kudrna D."/>
            <person name="Kulathinal R.J."/>
            <person name="Kumar S."/>
            <person name="Kwok R."/>
            <person name="Lander E."/>
            <person name="Langley C.H."/>
            <person name="Lapoint R."/>
            <person name="Lazzaro B.P."/>
            <person name="Lee S.J."/>
            <person name="Levesque L."/>
            <person name="Li R."/>
            <person name="Lin C.F."/>
            <person name="Lin M.F."/>
            <person name="Lindblad-Toh K."/>
            <person name="Llopart A."/>
            <person name="Long M."/>
            <person name="Low L."/>
            <person name="Lozovsky E."/>
            <person name="Lu J."/>
            <person name="Luo M."/>
            <person name="Machado C.A."/>
            <person name="Makalowski W."/>
            <person name="Marzo M."/>
            <person name="Matsuda M."/>
            <person name="Matzkin L."/>
            <person name="McAllister B."/>
            <person name="McBride C.S."/>
            <person name="McKernan B."/>
            <person name="McKernan K."/>
            <person name="Mendez-Lago M."/>
            <person name="Minx P."/>
            <person name="Mollenhauer M.U."/>
            <person name="Montooth K."/>
            <person name="Mount S.M."/>
            <person name="Mu X."/>
            <person name="Myers E."/>
            <person name="Negre B."/>
            <person name="Newfeld S."/>
            <person name="Nielsen R."/>
            <person name="Noor M.A."/>
            <person name="O'Grady P."/>
            <person name="Pachter L."/>
            <person name="Papaceit M."/>
            <person name="Parisi M.J."/>
            <person name="Parisi M."/>
            <person name="Parts L."/>
            <person name="Pedersen J.S."/>
            <person name="Pesole G."/>
            <person name="Phillippy A.M."/>
            <person name="Ponting C.P."/>
            <person name="Pop M."/>
            <person name="Porcelli D."/>
            <person name="Powell J.R."/>
            <person name="Prohaska S."/>
            <person name="Pruitt K."/>
            <person name="Puig M."/>
            <person name="Quesneville H."/>
            <person name="Ram K.R."/>
            <person name="Rand D."/>
            <person name="Rasmussen M.D."/>
            <person name="Reed L.K."/>
            <person name="Reenan R."/>
            <person name="Reily A."/>
            <person name="Remington K.A."/>
            <person name="Rieger T.T."/>
            <person name="Ritchie M.G."/>
            <person name="Robin C."/>
            <person name="Rogers Y.H."/>
            <person name="Rohde C."/>
            <person name="Rozas J."/>
            <person name="Rubenfield M.J."/>
            <person name="Ruiz A."/>
            <person name="Russo S."/>
            <person name="Salzberg S.L."/>
            <person name="Sanchez-Gracia A."/>
            <person name="Saranga D.J."/>
            <person name="Sato H."/>
            <person name="Schaeffer S.W."/>
            <person name="Schatz M.C."/>
            <person name="Schlenke T."/>
            <person name="Schwartz R."/>
            <person name="Segarra C."/>
            <person name="Singh R.S."/>
            <person name="Sirot L."/>
            <person name="Sirota M."/>
            <person name="Sisneros N.B."/>
            <person name="Smith C.D."/>
            <person name="Smith T.F."/>
            <person name="Spieth J."/>
            <person name="Stage D.E."/>
            <person name="Stark A."/>
            <person name="Stephan W."/>
            <person name="Strausberg R.L."/>
            <person name="Strempel S."/>
            <person name="Sturgill D."/>
            <person name="Sutton G."/>
            <person name="Sutton G.G."/>
            <person name="Tao W."/>
            <person name="Teichmann S."/>
            <person name="Tobari Y.N."/>
            <person name="Tomimura Y."/>
            <person name="Tsolas J.M."/>
            <person name="Valente V.L."/>
            <person name="Venter E."/>
            <person name="Venter J.C."/>
            <person name="Vicario S."/>
            <person name="Vieira F.G."/>
            <person name="Vilella A.J."/>
            <person name="Villasante A."/>
            <person name="Walenz B."/>
            <person name="Wang J."/>
            <person name="Wasserman M."/>
            <person name="Watts T."/>
            <person name="Wilson D."/>
            <person name="Wilson R.K."/>
            <person name="Wing R.A."/>
            <person name="Wolfner M.F."/>
            <person name="Wong A."/>
            <person name="Wong G.K."/>
            <person name="Wu C.I."/>
            <person name="Wu G."/>
            <person name="Yamamoto D."/>
            <person name="Yang H.P."/>
            <person name="Yang S.P."/>
            <person name="Yorke J.A."/>
            <person name="Yoshida K."/>
            <person name="Zdobnov E."/>
            <person name="Zhang P."/>
            <person name="Zhang Y."/>
            <person name="Zimin A.V."/>
            <person name="Baldwin J."/>
            <person name="Abdouelleil A."/>
            <person name="Abdulkadir J."/>
            <person name="Abebe A."/>
            <person name="Abera B."/>
            <person name="Abreu J."/>
            <person name="Acer S.C."/>
            <person name="Aftuck L."/>
            <person name="Alexander A."/>
            <person name="An P."/>
            <person name="Anderson E."/>
            <person name="Anderson S."/>
            <person name="Arachi H."/>
            <person name="Azer M."/>
            <person name="Bachantsang P."/>
            <person name="Barry A."/>
            <person name="Bayul T."/>
            <person name="Berlin A."/>
            <person name="Bessette D."/>
            <person name="Bloom T."/>
            <person name="Blye J."/>
            <person name="Boguslavskiy L."/>
            <person name="Bonnet C."/>
            <person name="Boukhgalter B."/>
            <person name="Bourzgui I."/>
            <person name="Brown A."/>
            <person name="Cahill P."/>
            <person name="Channer S."/>
            <person name="Cheshatsang Y."/>
            <person name="Chuda L."/>
            <person name="Citroen M."/>
            <person name="Collymore A."/>
            <person name="Cooke P."/>
            <person name="Costello M."/>
            <person name="D'Aco K."/>
            <person name="Daza R."/>
            <person name="De Haan G."/>
            <person name="DeGray S."/>
            <person name="DeMaso C."/>
            <person name="Dhargay N."/>
            <person name="Dooley K."/>
            <person name="Dooley E."/>
            <person name="Doricent M."/>
            <person name="Dorje P."/>
            <person name="Dorjee K."/>
            <person name="Dupes A."/>
            <person name="Elong R."/>
            <person name="Falk J."/>
            <person name="Farina A."/>
            <person name="Faro S."/>
            <person name="Ferguson D."/>
            <person name="Fisher S."/>
            <person name="Foley C.D."/>
            <person name="Franke A."/>
            <person name="Friedrich D."/>
            <person name="Gadbois L."/>
            <person name="Gearin G."/>
            <person name="Gearin C.R."/>
            <person name="Giannoukos G."/>
            <person name="Goode T."/>
            <person name="Graham J."/>
            <person name="Grandbois E."/>
            <person name="Grewal S."/>
            <person name="Gyaltsen K."/>
            <person name="Hafez N."/>
            <person name="Hagos B."/>
            <person name="Hall J."/>
            <person name="Henson C."/>
            <person name="Hollinger A."/>
            <person name="Honan T."/>
            <person name="Huard M.D."/>
            <person name="Hughes L."/>
            <person name="Hurhula B."/>
            <person name="Husby M.E."/>
            <person name="Kamat A."/>
            <person name="Kanga B."/>
            <person name="Kashin S."/>
            <person name="Khazanovich D."/>
            <person name="Kisner P."/>
            <person name="Lance K."/>
            <person name="Lara M."/>
            <person name="Lee W."/>
            <person name="Lennon N."/>
            <person name="Letendre F."/>
            <person name="LeVine R."/>
            <person name="Lipovsky A."/>
            <person name="Liu X."/>
            <person name="Liu J."/>
            <person name="Liu S."/>
            <person name="Lokyitsang T."/>
            <person name="Lokyitsang Y."/>
            <person name="Lubonja R."/>
            <person name="Lui A."/>
            <person name="MacDonald P."/>
            <person name="Magnisalis V."/>
            <person name="Maru K."/>
            <person name="Matthews C."/>
            <person name="McCusker W."/>
            <person name="McDonough S."/>
            <person name="Mehta T."/>
            <person name="Meldrim J."/>
            <person name="Meneus L."/>
            <person name="Mihai O."/>
            <person name="Mihalev A."/>
            <person name="Mihova T."/>
            <person name="Mittelman R."/>
            <person name="Mlenga V."/>
            <person name="Montmayeur A."/>
            <person name="Mulrain L."/>
            <person name="Navidi A."/>
            <person name="Naylor J."/>
            <person name="Negash T."/>
            <person name="Nguyen T."/>
            <person name="Nguyen N."/>
            <person name="Nicol R."/>
            <person name="Norbu C."/>
            <person name="Norbu N."/>
            <person name="Novod N."/>
            <person name="O'Neill B."/>
            <person name="Osman S."/>
            <person name="Markiewicz E."/>
            <person name="Oyono O.L."/>
            <person name="Patti C."/>
            <person name="Phunkhang P."/>
            <person name="Pierre F."/>
            <person name="Priest M."/>
            <person name="Raghuraman S."/>
            <person name="Rege F."/>
            <person name="Reyes R."/>
            <person name="Rise C."/>
            <person name="Rogov P."/>
            <person name="Ross K."/>
            <person name="Ryan E."/>
            <person name="Settipalli S."/>
            <person name="Shea T."/>
            <person name="Sherpa N."/>
            <person name="Shi L."/>
            <person name="Shih D."/>
            <person name="Sparrow T."/>
            <person name="Spaulding J."/>
            <person name="Stalker J."/>
            <person name="Stange-Thomann N."/>
            <person name="Stavropoulos S."/>
            <person name="Stone C."/>
            <person name="Strader C."/>
            <person name="Tesfaye S."/>
            <person name="Thomson T."/>
            <person name="Thoulutsang Y."/>
            <person name="Thoulutsang D."/>
            <person name="Topham K."/>
            <person name="Topping I."/>
            <person name="Tsamla T."/>
            <person name="Vassiliev H."/>
            <person name="Vo A."/>
            <person name="Wangchuk T."/>
            <person name="Wangdi T."/>
            <person name="Weiand M."/>
            <person name="Wilkinson J."/>
            <person name="Wilson A."/>
            <person name="Yadav S."/>
            <person name="Young G."/>
            <person name="Yu Q."/>
            <person name="Zembek L."/>
            <person name="Zhong D."/>
            <person name="Zimmer A."/>
            <person name="Zwirko Z."/>
            <person name="Jaffe D.B."/>
            <person name="Alvarez P."/>
            <person name="Brockman W."/>
            <person name="Butler J."/>
            <person name="Chin C."/>
            <person name="Gnerre S."/>
            <person name="Grabherr M."/>
            <person name="Kleber M."/>
            <person name="Mauceli E."/>
            <person name="MacCallum I."/>
        </authorList>
    </citation>
    <scope>NUCLEOTIDE SEQUENCE [LARGE SCALE GENOMIC DNA]</scope>
    <source>
        <strain evidence="4">white501</strain>
    </source>
</reference>
<organism evidence="3 4">
    <name type="scientific">Drosophila simulans</name>
    <name type="common">Fruit fly</name>
    <dbReference type="NCBI Taxonomy" id="7240"/>
    <lineage>
        <taxon>Eukaryota</taxon>
        <taxon>Metazoa</taxon>
        <taxon>Ecdysozoa</taxon>
        <taxon>Arthropoda</taxon>
        <taxon>Hexapoda</taxon>
        <taxon>Insecta</taxon>
        <taxon>Pterygota</taxon>
        <taxon>Neoptera</taxon>
        <taxon>Endopterygota</taxon>
        <taxon>Diptera</taxon>
        <taxon>Brachycera</taxon>
        <taxon>Muscomorpha</taxon>
        <taxon>Ephydroidea</taxon>
        <taxon>Drosophilidae</taxon>
        <taxon>Drosophila</taxon>
        <taxon>Sophophora</taxon>
    </lineage>
</organism>
<dbReference type="EMBL" id="CM000366">
    <property type="protein sequence ID" value="EDX16822.1"/>
    <property type="molecule type" value="Genomic_DNA"/>
</dbReference>
<keyword evidence="4" id="KW-1185">Reference proteome</keyword>
<evidence type="ECO:0000313" key="4">
    <source>
        <dbReference type="Proteomes" id="UP000000304"/>
    </source>
</evidence>
<keyword evidence="2" id="KW-1133">Transmembrane helix</keyword>
<sequence>MDTMDTVDTLDTTDEMEPTNLMSVGYFRLAIIIIISMALWWEIETGTPQQQHRGPQQQHQTASFAPKFLSLRGTWHLSANFNCIASPSPPPPPTSSPSANSNSNSNSNLHHPALLNWMFVVQRAERQVTNAFPTTVRYISKLTLGNKRQT</sequence>
<feature type="transmembrane region" description="Helical" evidence="2">
    <location>
        <begin position="25"/>
        <end position="43"/>
    </location>
</feature>
<evidence type="ECO:0000256" key="1">
    <source>
        <dbReference type="SAM" id="MobiDB-lite"/>
    </source>
</evidence>
<dbReference type="Proteomes" id="UP000000304">
    <property type="component" value="Chromosome X"/>
</dbReference>
<accession>B4R2M2</accession>
<evidence type="ECO:0000313" key="3">
    <source>
        <dbReference type="EMBL" id="EDX16822.1"/>
    </source>
</evidence>
<gene>
    <name evidence="3" type="primary">Dsim\GD16437</name>
    <name evidence="3" type="ORF">Dsim_GD16437</name>
</gene>
<protein>
    <submittedName>
        <fullName evidence="3">GD16437</fullName>
    </submittedName>
</protein>
<feature type="compositionally biased region" description="Low complexity" evidence="1">
    <location>
        <begin position="96"/>
        <end position="107"/>
    </location>
</feature>
<keyword evidence="2" id="KW-0472">Membrane</keyword>
<evidence type="ECO:0000256" key="2">
    <source>
        <dbReference type="SAM" id="Phobius"/>
    </source>
</evidence>
<dbReference type="HOGENOM" id="CLU_1742486_0_0_1"/>
<proteinExistence type="predicted"/>